<evidence type="ECO:0000256" key="1">
    <source>
        <dbReference type="SAM" id="Coils"/>
    </source>
</evidence>
<protein>
    <recommendedName>
        <fullName evidence="5">Polyprotein protein</fullName>
    </recommendedName>
</protein>
<dbReference type="PANTHER" id="PTHR33180">
    <property type="entry name" value="PHOTOSYSTEM II CP43 REACTION CENTER PROTEIN"/>
    <property type="match status" value="1"/>
</dbReference>
<feature type="region of interest" description="Disordered" evidence="2">
    <location>
        <begin position="96"/>
        <end position="115"/>
    </location>
</feature>
<dbReference type="Gramene" id="PGSC0003DMT400095012">
    <property type="protein sequence ID" value="PGSC0003DMT400095012"/>
    <property type="gene ID" value="PGSC0003DMG400044583"/>
</dbReference>
<keyword evidence="4" id="KW-1185">Reference proteome</keyword>
<dbReference type="Proteomes" id="UP000011115">
    <property type="component" value="Unassembled WGS sequence"/>
</dbReference>
<evidence type="ECO:0000313" key="4">
    <source>
        <dbReference type="Proteomes" id="UP000011115"/>
    </source>
</evidence>
<accession>M1DVD8</accession>
<reference evidence="3" key="2">
    <citation type="submission" date="2015-06" db="UniProtKB">
        <authorList>
            <consortium name="EnsemblPlants"/>
        </authorList>
    </citation>
    <scope>IDENTIFICATION</scope>
    <source>
        <strain evidence="3">DM1-3 516 R44</strain>
    </source>
</reference>
<evidence type="ECO:0008006" key="5">
    <source>
        <dbReference type="Google" id="ProtNLM"/>
    </source>
</evidence>
<feature type="coiled-coil region" evidence="1">
    <location>
        <begin position="54"/>
        <end position="81"/>
    </location>
</feature>
<organism evidence="3 4">
    <name type="scientific">Solanum tuberosum</name>
    <name type="common">Potato</name>
    <dbReference type="NCBI Taxonomy" id="4113"/>
    <lineage>
        <taxon>Eukaryota</taxon>
        <taxon>Viridiplantae</taxon>
        <taxon>Streptophyta</taxon>
        <taxon>Embryophyta</taxon>
        <taxon>Tracheophyta</taxon>
        <taxon>Spermatophyta</taxon>
        <taxon>Magnoliopsida</taxon>
        <taxon>eudicotyledons</taxon>
        <taxon>Gunneridae</taxon>
        <taxon>Pentapetalae</taxon>
        <taxon>asterids</taxon>
        <taxon>lamiids</taxon>
        <taxon>Solanales</taxon>
        <taxon>Solanaceae</taxon>
        <taxon>Solanoideae</taxon>
        <taxon>Solaneae</taxon>
        <taxon>Solanum</taxon>
    </lineage>
</organism>
<keyword evidence="1" id="KW-0175">Coiled coil</keyword>
<dbReference type="InParanoid" id="M1DVD8"/>
<dbReference type="HOGENOM" id="CLU_1274202_0_0_1"/>
<dbReference type="PaxDb" id="4113-PGSC0003DMT400095012"/>
<evidence type="ECO:0000256" key="2">
    <source>
        <dbReference type="SAM" id="MobiDB-lite"/>
    </source>
</evidence>
<dbReference type="EnsemblPlants" id="PGSC0003DMT400095012">
    <property type="protein sequence ID" value="PGSC0003DMT400095012"/>
    <property type="gene ID" value="PGSC0003DMG400044583"/>
</dbReference>
<dbReference type="PANTHER" id="PTHR33180:SF31">
    <property type="entry name" value="POLYPROTEIN PROTEIN"/>
    <property type="match status" value="1"/>
</dbReference>
<proteinExistence type="predicted"/>
<dbReference type="AlphaFoldDB" id="M1DVD8"/>
<sequence length="217" mass="23899">MVRGKDVKCHNEHINAVLGRPLHLVLPYQGLPIAQSLEDLKGCLAPMISNTAPRQRETSEVAALKAKIASLRKDVDYLKSTDFTSLIERADDKDVPVTTGDVQGDDVTQAESDAETDEELIATQVGKIRESQDASIFRDLPDLVETTMHPVIQTSPIETSTTAPSGSGTTFPSETTEMTQKVLINVLRKLPKTCLAIYKKFRSFSKIRLHILIRGSN</sequence>
<name>M1DVD8_SOLTU</name>
<reference evidence="4" key="1">
    <citation type="journal article" date="2011" name="Nature">
        <title>Genome sequence and analysis of the tuber crop potato.</title>
        <authorList>
            <consortium name="The Potato Genome Sequencing Consortium"/>
        </authorList>
    </citation>
    <scope>NUCLEOTIDE SEQUENCE [LARGE SCALE GENOMIC DNA]</scope>
    <source>
        <strain evidence="4">cv. DM1-3 516 R44</strain>
    </source>
</reference>
<evidence type="ECO:0000313" key="3">
    <source>
        <dbReference type="EnsemblPlants" id="PGSC0003DMT400095012"/>
    </source>
</evidence>